<dbReference type="Proteomes" id="UP001596395">
    <property type="component" value="Unassembled WGS sequence"/>
</dbReference>
<dbReference type="InterPro" id="IPR000086">
    <property type="entry name" value="NUDIX_hydrolase_dom"/>
</dbReference>
<dbReference type="SUPFAM" id="SSF55811">
    <property type="entry name" value="Nudix"/>
    <property type="match status" value="1"/>
</dbReference>
<dbReference type="EMBL" id="JBHSXN010000001">
    <property type="protein sequence ID" value="MFC6951389.1"/>
    <property type="molecule type" value="Genomic_DNA"/>
</dbReference>
<dbReference type="PROSITE" id="PS00893">
    <property type="entry name" value="NUDIX_BOX"/>
    <property type="match status" value="1"/>
</dbReference>
<dbReference type="InterPro" id="IPR020084">
    <property type="entry name" value="NUDIX_hydrolase_CS"/>
</dbReference>
<dbReference type="Gene3D" id="3.90.79.10">
    <property type="entry name" value="Nucleoside Triphosphate Pyrophosphohydrolase"/>
    <property type="match status" value="1"/>
</dbReference>
<evidence type="ECO:0000313" key="4">
    <source>
        <dbReference type="EMBL" id="MFC6951389.1"/>
    </source>
</evidence>
<evidence type="ECO:0000256" key="2">
    <source>
        <dbReference type="ARBA" id="ARBA00022801"/>
    </source>
</evidence>
<proteinExistence type="predicted"/>
<dbReference type="PRINTS" id="PR00502">
    <property type="entry name" value="NUDIXFAMILY"/>
</dbReference>
<dbReference type="InterPro" id="IPR020476">
    <property type="entry name" value="Nudix_hydrolase"/>
</dbReference>
<accession>A0ABD5V775</accession>
<comment type="caution">
    <text evidence="4">The sequence shown here is derived from an EMBL/GenBank/DDBJ whole genome shotgun (WGS) entry which is preliminary data.</text>
</comment>
<sequence length="182" mass="19784">MPEGSPSPSRESAYDLDALRAAYGPLSVYDRTYEQADANAFVEAKQRDALGGAAVVVRRERDGAVLYADVREDDADHDVAEWDVPGGGREPGETPEATAVREVHEEVGLAVDPVDALAAYRLTFDDGERAPTGVWVRFLATVADPGALDVQHEELARTAWRTERPADVDDLLALALDELDEH</sequence>
<feature type="domain" description="Nudix hydrolase" evidence="3">
    <location>
        <begin position="33"/>
        <end position="182"/>
    </location>
</feature>
<dbReference type="PROSITE" id="PS51462">
    <property type="entry name" value="NUDIX"/>
    <property type="match status" value="1"/>
</dbReference>
<dbReference type="InterPro" id="IPR015797">
    <property type="entry name" value="NUDIX_hydrolase-like_dom_sf"/>
</dbReference>
<name>A0ABD5V775_9EURY</name>
<dbReference type="AlphaFoldDB" id="A0ABD5V775"/>
<gene>
    <name evidence="4" type="ORF">ACFQGB_00815</name>
</gene>
<dbReference type="GO" id="GO:0016787">
    <property type="term" value="F:hydrolase activity"/>
    <property type="evidence" value="ECO:0007669"/>
    <property type="project" value="UniProtKB-KW"/>
</dbReference>
<dbReference type="PANTHER" id="PTHR43046">
    <property type="entry name" value="GDP-MANNOSE MANNOSYL HYDROLASE"/>
    <property type="match status" value="1"/>
</dbReference>
<dbReference type="RefSeq" id="WP_336348424.1">
    <property type="nucleotide sequence ID" value="NZ_JAZAQL010000001.1"/>
</dbReference>
<organism evidence="4 5">
    <name type="scientific">Halorubellus litoreus</name>
    <dbReference type="NCBI Taxonomy" id="755308"/>
    <lineage>
        <taxon>Archaea</taxon>
        <taxon>Methanobacteriati</taxon>
        <taxon>Methanobacteriota</taxon>
        <taxon>Stenosarchaea group</taxon>
        <taxon>Halobacteria</taxon>
        <taxon>Halobacteriales</taxon>
        <taxon>Halorubellaceae</taxon>
        <taxon>Halorubellus</taxon>
    </lineage>
</organism>
<keyword evidence="2 4" id="KW-0378">Hydrolase</keyword>
<evidence type="ECO:0000259" key="3">
    <source>
        <dbReference type="PROSITE" id="PS51462"/>
    </source>
</evidence>
<reference evidence="4 5" key="1">
    <citation type="journal article" date="2019" name="Int. J. Syst. Evol. Microbiol.">
        <title>The Global Catalogue of Microorganisms (GCM) 10K type strain sequencing project: providing services to taxonomists for standard genome sequencing and annotation.</title>
        <authorList>
            <consortium name="The Broad Institute Genomics Platform"/>
            <consortium name="The Broad Institute Genome Sequencing Center for Infectious Disease"/>
            <person name="Wu L."/>
            <person name="Ma J."/>
        </authorList>
    </citation>
    <scope>NUCLEOTIDE SEQUENCE [LARGE SCALE GENOMIC DNA]</scope>
    <source>
        <strain evidence="4 5">GX26</strain>
    </source>
</reference>
<protein>
    <submittedName>
        <fullName evidence="4">NUDIX hydrolase</fullName>
        <ecNumber evidence="4">3.6.-.-</ecNumber>
    </submittedName>
</protein>
<dbReference type="CDD" id="cd02883">
    <property type="entry name" value="NUDIX_Hydrolase"/>
    <property type="match status" value="1"/>
</dbReference>
<evidence type="ECO:0000313" key="5">
    <source>
        <dbReference type="Proteomes" id="UP001596395"/>
    </source>
</evidence>
<evidence type="ECO:0000256" key="1">
    <source>
        <dbReference type="ARBA" id="ARBA00001946"/>
    </source>
</evidence>
<keyword evidence="5" id="KW-1185">Reference proteome</keyword>
<dbReference type="EC" id="3.6.-.-" evidence="4"/>
<dbReference type="Pfam" id="PF00293">
    <property type="entry name" value="NUDIX"/>
    <property type="match status" value="1"/>
</dbReference>
<dbReference type="PANTHER" id="PTHR43046:SF14">
    <property type="entry name" value="MUTT_NUDIX FAMILY PROTEIN"/>
    <property type="match status" value="1"/>
</dbReference>
<comment type="cofactor">
    <cofactor evidence="1">
        <name>Mg(2+)</name>
        <dbReference type="ChEBI" id="CHEBI:18420"/>
    </cofactor>
</comment>